<proteinExistence type="predicted"/>
<dbReference type="Proteomes" id="UP000277204">
    <property type="component" value="Unassembled WGS sequence"/>
</dbReference>
<reference evidence="1 2" key="1">
    <citation type="submission" date="2018-11" db="EMBL/GenBank/DDBJ databases">
        <authorList>
            <consortium name="Pathogen Informatics"/>
        </authorList>
    </citation>
    <scope>NUCLEOTIDE SEQUENCE [LARGE SCALE GENOMIC DNA]</scope>
    <source>
        <strain evidence="1 2">Zambia</strain>
    </source>
</reference>
<dbReference type="EMBL" id="UZAI01019262">
    <property type="protein sequence ID" value="VDP44002.1"/>
    <property type="molecule type" value="Genomic_DNA"/>
</dbReference>
<sequence>MKIKTYFTPFICKHKVGIHVFFTELFCNRQAYASIFFINTPFHRIS</sequence>
<dbReference type="AlphaFoldDB" id="A0A183N2U9"/>
<evidence type="ECO:0000313" key="1">
    <source>
        <dbReference type="EMBL" id="VDP44002.1"/>
    </source>
</evidence>
<organism evidence="1 2">
    <name type="scientific">Schistosoma margrebowiei</name>
    <dbReference type="NCBI Taxonomy" id="48269"/>
    <lineage>
        <taxon>Eukaryota</taxon>
        <taxon>Metazoa</taxon>
        <taxon>Spiralia</taxon>
        <taxon>Lophotrochozoa</taxon>
        <taxon>Platyhelminthes</taxon>
        <taxon>Trematoda</taxon>
        <taxon>Digenea</taxon>
        <taxon>Strigeidida</taxon>
        <taxon>Schistosomatoidea</taxon>
        <taxon>Schistosomatidae</taxon>
        <taxon>Schistosoma</taxon>
    </lineage>
</organism>
<keyword evidence="2" id="KW-1185">Reference proteome</keyword>
<evidence type="ECO:0000313" key="2">
    <source>
        <dbReference type="Proteomes" id="UP000277204"/>
    </source>
</evidence>
<name>A0A183N2U9_9TREM</name>
<protein>
    <submittedName>
        <fullName evidence="1">Uncharacterized protein</fullName>
    </submittedName>
</protein>
<gene>
    <name evidence="1" type="ORF">SMRZ_LOCUS22624</name>
</gene>
<accession>A0A183N2U9</accession>